<evidence type="ECO:0000313" key="2">
    <source>
        <dbReference type="EMBL" id="RBP27912.1"/>
    </source>
</evidence>
<feature type="domain" description="Antitoxin Xre/MbcA/ParS-like toxin-binding" evidence="1">
    <location>
        <begin position="21"/>
        <end position="71"/>
    </location>
</feature>
<organism evidence="2 3">
    <name type="scientific">Marinobacter pelagius</name>
    <dbReference type="NCBI Taxonomy" id="379482"/>
    <lineage>
        <taxon>Bacteria</taxon>
        <taxon>Pseudomonadati</taxon>
        <taxon>Pseudomonadota</taxon>
        <taxon>Gammaproteobacteria</taxon>
        <taxon>Pseudomonadales</taxon>
        <taxon>Marinobacteraceae</taxon>
        <taxon>Marinobacter</taxon>
    </lineage>
</organism>
<dbReference type="RefSeq" id="WP_181799984.1">
    <property type="nucleotide sequence ID" value="NZ_QNRO01000013.1"/>
</dbReference>
<sequence length="73" mass="8188">MSERKHDDSAEDNRAARLIAQAEAVFGNAESARRWLRKPKKQLSGLSPNEAMQDERGAALVDQLLTRIDSGYF</sequence>
<dbReference type="InterPro" id="IPR024467">
    <property type="entry name" value="Xre/MbcA/ParS-like_toxin-bd"/>
</dbReference>
<name>A0A366GMS4_9GAMM</name>
<protein>
    <submittedName>
        <fullName evidence="2">Uncharacterized protein DUF2384</fullName>
    </submittedName>
</protein>
<dbReference type="AlphaFoldDB" id="A0A366GMS4"/>
<dbReference type="EMBL" id="QNRO01000013">
    <property type="protein sequence ID" value="RBP27912.1"/>
    <property type="molecule type" value="Genomic_DNA"/>
</dbReference>
<comment type="caution">
    <text evidence="2">The sequence shown here is derived from an EMBL/GenBank/DDBJ whole genome shotgun (WGS) entry which is preliminary data.</text>
</comment>
<dbReference type="Proteomes" id="UP000252995">
    <property type="component" value="Unassembled WGS sequence"/>
</dbReference>
<proteinExistence type="predicted"/>
<evidence type="ECO:0000313" key="3">
    <source>
        <dbReference type="Proteomes" id="UP000252995"/>
    </source>
</evidence>
<dbReference type="Pfam" id="PF09722">
    <property type="entry name" value="Xre_MbcA_ParS_C"/>
    <property type="match status" value="1"/>
</dbReference>
<gene>
    <name evidence="2" type="ORF">DET50_113113</name>
</gene>
<evidence type="ECO:0000259" key="1">
    <source>
        <dbReference type="Pfam" id="PF09722"/>
    </source>
</evidence>
<accession>A0A366GMS4</accession>
<reference evidence="2 3" key="1">
    <citation type="submission" date="2018-06" db="EMBL/GenBank/DDBJ databases">
        <title>Freshwater and sediment microbial communities from various areas in North America, analyzing microbe dynamics in response to fracking.</title>
        <authorList>
            <person name="Lamendella R."/>
        </authorList>
    </citation>
    <scope>NUCLEOTIDE SEQUENCE [LARGE SCALE GENOMIC DNA]</scope>
    <source>
        <strain evidence="2 3">114J</strain>
    </source>
</reference>